<comment type="caution">
    <text evidence="1">The sequence shown here is derived from an EMBL/GenBank/DDBJ whole genome shotgun (WGS) entry which is preliminary data.</text>
</comment>
<evidence type="ECO:0000313" key="1">
    <source>
        <dbReference type="EMBL" id="KAK8243959.1"/>
    </source>
</evidence>
<name>A0ABR1YZA2_9PEZI</name>
<protein>
    <submittedName>
        <fullName evidence="1">Uncharacterized protein</fullName>
    </submittedName>
</protein>
<sequence length="230" mass="24846">MAKVVSSMACRRKNGLIFCGLPIWASRQLACVVVSVPFYGRAGGGRGGKHWSSKVSSSARNQRGYDSSCSFLALLSFWLAFCGICTRWDRRVAQSGAHVRMWQDVSIGVAGNTRIVDVMPSTAPVLTAESSLLWRSAVGRCRCINVCGSLFAKVLLVVLGRWPILAGGAACSGNRGLRSSAHEALGLLIHIWVARGPRACRQWFVELPGLESDAVEAQCRRDGISRGHLS</sequence>
<organism evidence="1 2">
    <name type="scientific">Phyllosticta capitalensis</name>
    <dbReference type="NCBI Taxonomy" id="121624"/>
    <lineage>
        <taxon>Eukaryota</taxon>
        <taxon>Fungi</taxon>
        <taxon>Dikarya</taxon>
        <taxon>Ascomycota</taxon>
        <taxon>Pezizomycotina</taxon>
        <taxon>Dothideomycetes</taxon>
        <taxon>Dothideomycetes incertae sedis</taxon>
        <taxon>Botryosphaeriales</taxon>
        <taxon>Phyllostictaceae</taxon>
        <taxon>Phyllosticta</taxon>
    </lineage>
</organism>
<evidence type="ECO:0000313" key="2">
    <source>
        <dbReference type="Proteomes" id="UP001492380"/>
    </source>
</evidence>
<reference evidence="1 2" key="1">
    <citation type="submission" date="2024-04" db="EMBL/GenBank/DDBJ databases">
        <title>Phyllosticta paracitricarpa is synonymous to the EU quarantine fungus P. citricarpa based on phylogenomic analyses.</title>
        <authorList>
            <consortium name="Lawrence Berkeley National Laboratory"/>
            <person name="Van Ingen-Buijs V.A."/>
            <person name="Van Westerhoven A.C."/>
            <person name="Haridas S."/>
            <person name="Skiadas P."/>
            <person name="Martin F."/>
            <person name="Groenewald J.Z."/>
            <person name="Crous P.W."/>
            <person name="Seidl M.F."/>
        </authorList>
    </citation>
    <scope>NUCLEOTIDE SEQUENCE [LARGE SCALE GENOMIC DNA]</scope>
    <source>
        <strain evidence="1 2">CBS 123374</strain>
    </source>
</reference>
<gene>
    <name evidence="1" type="ORF">HDK90DRAFT_138932</name>
</gene>
<dbReference type="EMBL" id="JBBWRZ010000002">
    <property type="protein sequence ID" value="KAK8243959.1"/>
    <property type="molecule type" value="Genomic_DNA"/>
</dbReference>
<keyword evidence="2" id="KW-1185">Reference proteome</keyword>
<dbReference type="Proteomes" id="UP001492380">
    <property type="component" value="Unassembled WGS sequence"/>
</dbReference>
<proteinExistence type="predicted"/>
<accession>A0ABR1YZA2</accession>